<dbReference type="AlphaFoldDB" id="A0A0F9KXC8"/>
<gene>
    <name evidence="1" type="ORF">LCGC14_1349430</name>
</gene>
<sequence length="221" mass="26895">MKNNTSVKKCTKCKKSKAIEKFYWRNKSIDLRRSDCKECVKCRRKKYCQKYKDRVKECDKLYRENNRESRAEYDRRYYQENRKKILERKKQYGKNSRLIINKYLRNRKNTDPIFKLKHNVSAYILICLKHNKAGRHWETLVNYTITDLTSHLENQFTAGMSWDNYGSKWHIDHCTPISWFDNTEEGVLKAWELSNLQPMWAHENLSKNNRWESPRRVKTAI</sequence>
<proteinExistence type="predicted"/>
<comment type="caution">
    <text evidence="1">The sequence shown here is derived from an EMBL/GenBank/DDBJ whole genome shotgun (WGS) entry which is preliminary data.</text>
</comment>
<evidence type="ECO:0000313" key="1">
    <source>
        <dbReference type="EMBL" id="KKM79486.1"/>
    </source>
</evidence>
<dbReference type="EMBL" id="LAZR01008326">
    <property type="protein sequence ID" value="KKM79486.1"/>
    <property type="molecule type" value="Genomic_DNA"/>
</dbReference>
<reference evidence="1" key="1">
    <citation type="journal article" date="2015" name="Nature">
        <title>Complex archaea that bridge the gap between prokaryotes and eukaryotes.</title>
        <authorList>
            <person name="Spang A."/>
            <person name="Saw J.H."/>
            <person name="Jorgensen S.L."/>
            <person name="Zaremba-Niedzwiedzka K."/>
            <person name="Martijn J."/>
            <person name="Lind A.E."/>
            <person name="van Eijk R."/>
            <person name="Schleper C."/>
            <person name="Guy L."/>
            <person name="Ettema T.J."/>
        </authorList>
    </citation>
    <scope>NUCLEOTIDE SEQUENCE</scope>
</reference>
<protein>
    <submittedName>
        <fullName evidence="1">Uncharacterized protein</fullName>
    </submittedName>
</protein>
<accession>A0A0F9KXC8</accession>
<organism evidence="1">
    <name type="scientific">marine sediment metagenome</name>
    <dbReference type="NCBI Taxonomy" id="412755"/>
    <lineage>
        <taxon>unclassified sequences</taxon>
        <taxon>metagenomes</taxon>
        <taxon>ecological metagenomes</taxon>
    </lineage>
</organism>
<name>A0A0F9KXC8_9ZZZZ</name>